<dbReference type="AlphaFoldDB" id="A0AAU7T1E2"/>
<dbReference type="EMBL" id="CP157981">
    <property type="protein sequence ID" value="XBU16926.1"/>
    <property type="molecule type" value="Genomic_DNA"/>
</dbReference>
<dbReference type="GO" id="GO:0043755">
    <property type="term" value="F:alpha-ribazole phosphatase activity"/>
    <property type="evidence" value="ECO:0007669"/>
    <property type="project" value="UniProtKB-EC"/>
</dbReference>
<reference evidence="3" key="1">
    <citation type="submission" date="2024-06" db="EMBL/GenBank/DDBJ databases">
        <authorList>
            <person name="Song Z."/>
        </authorList>
    </citation>
    <scope>NUCLEOTIDE SEQUENCE</scope>
    <source>
        <strain evidence="3">A1-4-2</strain>
    </source>
</reference>
<evidence type="ECO:0000313" key="3">
    <source>
        <dbReference type="EMBL" id="XBU16926.1"/>
    </source>
</evidence>
<organism evidence="3">
    <name type="scientific">Acinetobacter sp. A1-4-2</name>
    <dbReference type="NCBI Taxonomy" id="3156489"/>
    <lineage>
        <taxon>Bacteria</taxon>
        <taxon>Pseudomonadati</taxon>
        <taxon>Pseudomonadota</taxon>
        <taxon>Gammaproteobacteria</taxon>
        <taxon>Moraxellales</taxon>
        <taxon>Moraxellaceae</taxon>
        <taxon>Acinetobacter</taxon>
    </lineage>
</organism>
<dbReference type="PANTHER" id="PTHR48100">
    <property type="entry name" value="BROAD-SPECIFICITY PHOSPHATASE YOR283W-RELATED"/>
    <property type="match status" value="1"/>
</dbReference>
<dbReference type="Gene3D" id="3.40.50.1240">
    <property type="entry name" value="Phosphoglycerate mutase-like"/>
    <property type="match status" value="1"/>
</dbReference>
<dbReference type="PANTHER" id="PTHR48100:SF1">
    <property type="entry name" value="HISTIDINE PHOSPHATASE FAMILY PROTEIN-RELATED"/>
    <property type="match status" value="1"/>
</dbReference>
<gene>
    <name evidence="3" type="primary">cobC</name>
    <name evidence="3" type="ORF">ABJ384_07155</name>
</gene>
<evidence type="ECO:0000256" key="1">
    <source>
        <dbReference type="PIRSR" id="PIRSR613078-1"/>
    </source>
</evidence>
<accession>A0AAU7T1E2</accession>
<dbReference type="InterPro" id="IPR013078">
    <property type="entry name" value="His_Pase_superF_clade-1"/>
</dbReference>
<dbReference type="GO" id="GO:0005737">
    <property type="term" value="C:cytoplasm"/>
    <property type="evidence" value="ECO:0007669"/>
    <property type="project" value="TreeGrafter"/>
</dbReference>
<dbReference type="EC" id="3.1.3.73" evidence="3"/>
<dbReference type="SMART" id="SM00855">
    <property type="entry name" value="PGAM"/>
    <property type="match status" value="1"/>
</dbReference>
<dbReference type="CDD" id="cd07067">
    <property type="entry name" value="HP_PGM_like"/>
    <property type="match status" value="1"/>
</dbReference>
<dbReference type="InterPro" id="IPR050275">
    <property type="entry name" value="PGM_Phosphatase"/>
</dbReference>
<dbReference type="SUPFAM" id="SSF53254">
    <property type="entry name" value="Phosphoglycerate mutase-like"/>
    <property type="match status" value="1"/>
</dbReference>
<name>A0AAU7T1E2_9GAMM</name>
<evidence type="ECO:0000256" key="2">
    <source>
        <dbReference type="PIRSR" id="PIRSR613078-2"/>
    </source>
</evidence>
<feature type="binding site" evidence="2">
    <location>
        <position position="61"/>
    </location>
    <ligand>
        <name>substrate</name>
    </ligand>
</feature>
<feature type="active site" description="Tele-phosphohistidine intermediate" evidence="1">
    <location>
        <position position="9"/>
    </location>
</feature>
<dbReference type="InterPro" id="IPR029033">
    <property type="entry name" value="His_PPase_superfam"/>
</dbReference>
<feature type="active site" description="Proton donor/acceptor" evidence="1">
    <location>
        <position position="85"/>
    </location>
</feature>
<sequence>MYRIDLLRHGETELSHTLRGSTDDALTDSGWQQMHQTVDQFLKNHASIQPWDAVFSSPLQRCALFADEIASNLKLELILDRNLQEMHFGDWEGVSTQEIYEKQPEALAQFWETPTRFSPPNAETMQQFQQRILNALQQIQGSMQRNQFAHAMVVTHGGVIKLLKCLAFNQPLDNILKMSAELGQFNHFILHDDLSIEYVEQSA</sequence>
<keyword evidence="3" id="KW-0378">Hydrolase</keyword>
<dbReference type="RefSeq" id="WP_349929631.1">
    <property type="nucleotide sequence ID" value="NZ_CP157981.1"/>
</dbReference>
<proteinExistence type="predicted"/>
<dbReference type="PIRSF" id="PIRSF000709">
    <property type="entry name" value="6PFK_2-Ptase"/>
    <property type="match status" value="1"/>
</dbReference>
<protein>
    <submittedName>
        <fullName evidence="3">Alpha-ribazole phosphatase family protein</fullName>
        <ecNumber evidence="3">3.1.3.73</ecNumber>
    </submittedName>
</protein>
<dbReference type="Pfam" id="PF00300">
    <property type="entry name" value="His_Phos_1"/>
    <property type="match status" value="1"/>
</dbReference>